<feature type="transmembrane region" description="Helical" evidence="1">
    <location>
        <begin position="150"/>
        <end position="169"/>
    </location>
</feature>
<dbReference type="Proteomes" id="UP000075666">
    <property type="component" value="Unassembled WGS sequence"/>
</dbReference>
<name>A0A150L9H9_9BACI</name>
<organism evidence="2 3">
    <name type="scientific">Heyndrickxia sporothermodurans</name>
    <dbReference type="NCBI Taxonomy" id="46224"/>
    <lineage>
        <taxon>Bacteria</taxon>
        <taxon>Bacillati</taxon>
        <taxon>Bacillota</taxon>
        <taxon>Bacilli</taxon>
        <taxon>Bacillales</taxon>
        <taxon>Bacillaceae</taxon>
        <taxon>Heyndrickxia</taxon>
    </lineage>
</organism>
<evidence type="ECO:0000313" key="3">
    <source>
        <dbReference type="Proteomes" id="UP000075666"/>
    </source>
</evidence>
<keyword evidence="3" id="KW-1185">Reference proteome</keyword>
<dbReference type="OrthoDB" id="1906856at2"/>
<keyword evidence="1" id="KW-0812">Transmembrane</keyword>
<evidence type="ECO:0000256" key="1">
    <source>
        <dbReference type="SAM" id="Phobius"/>
    </source>
</evidence>
<feature type="transmembrane region" description="Helical" evidence="1">
    <location>
        <begin position="27"/>
        <end position="54"/>
    </location>
</feature>
<reference evidence="2 3" key="1">
    <citation type="submission" date="2016-01" db="EMBL/GenBank/DDBJ databases">
        <title>Genome Sequences of Twelve Sporeforming Bacillus Species Isolated from Foods.</title>
        <authorList>
            <person name="Berendsen E.M."/>
            <person name="Wells-Bennik M.H."/>
            <person name="Krawcyk A.O."/>
            <person name="De Jong A."/>
            <person name="Holsappel S."/>
            <person name="Eijlander R.T."/>
            <person name="Kuipers O.P."/>
        </authorList>
    </citation>
    <scope>NUCLEOTIDE SEQUENCE [LARGE SCALE GENOMIC DNA]</scope>
    <source>
        <strain evidence="2 3">B4102</strain>
    </source>
</reference>
<feature type="transmembrane region" description="Helical" evidence="1">
    <location>
        <begin position="60"/>
        <end position="80"/>
    </location>
</feature>
<accession>A0A150L9H9</accession>
<dbReference type="RefSeq" id="WP_066229561.1">
    <property type="nucleotide sequence ID" value="NZ_LQYN01000029.1"/>
</dbReference>
<dbReference type="EMBL" id="LQYN01000029">
    <property type="protein sequence ID" value="KYD08646.1"/>
    <property type="molecule type" value="Genomic_DNA"/>
</dbReference>
<evidence type="ECO:0000313" key="2">
    <source>
        <dbReference type="EMBL" id="KYD08646.1"/>
    </source>
</evidence>
<keyword evidence="1" id="KW-0472">Membrane</keyword>
<proteinExistence type="predicted"/>
<dbReference type="PATRIC" id="fig|46224.3.peg.2220"/>
<gene>
    <name evidence="2" type="ORF">B4102_0726</name>
</gene>
<comment type="caution">
    <text evidence="2">The sequence shown here is derived from an EMBL/GenBank/DDBJ whole genome shotgun (WGS) entry which is preliminary data.</text>
</comment>
<keyword evidence="1" id="KW-1133">Transmembrane helix</keyword>
<feature type="transmembrane region" description="Helical" evidence="1">
    <location>
        <begin position="119"/>
        <end position="138"/>
    </location>
</feature>
<feature type="transmembrane region" description="Helical" evidence="1">
    <location>
        <begin position="92"/>
        <end position="113"/>
    </location>
</feature>
<dbReference type="AlphaFoldDB" id="A0A150L9H9"/>
<sequence length="186" mass="20778">MYFFQTITDQLKVFQIAFMRRSKSQQLILGSLFSLLATIFQSAGGFLPGFGYFISSLATAPILFCSMLSMTVGCLTYLLTNLLLLFIQPSELIIFPFTTGLLGISTGIAFTLFKKRLSIILFGGFSLSIGIFLLLFVFHFPVLGPASSQTISLVFLVSIFIFSILYNWIWTEFGIVLLKKFPLSII</sequence>
<protein>
    <submittedName>
        <fullName evidence="2">Uncharacterized protein</fullName>
    </submittedName>
</protein>